<dbReference type="Pfam" id="PF14392">
    <property type="entry name" value="zf-CCHC_4"/>
    <property type="match status" value="1"/>
</dbReference>
<evidence type="ECO:0000313" key="2">
    <source>
        <dbReference type="EMBL" id="KAK4427058.1"/>
    </source>
</evidence>
<proteinExistence type="predicted"/>
<reference evidence="2" key="2">
    <citation type="journal article" date="2024" name="Plant">
        <title>Genomic evolution and insights into agronomic trait innovations of Sesamum species.</title>
        <authorList>
            <person name="Miao H."/>
            <person name="Wang L."/>
            <person name="Qu L."/>
            <person name="Liu H."/>
            <person name="Sun Y."/>
            <person name="Le M."/>
            <person name="Wang Q."/>
            <person name="Wei S."/>
            <person name="Zheng Y."/>
            <person name="Lin W."/>
            <person name="Duan Y."/>
            <person name="Cao H."/>
            <person name="Xiong S."/>
            <person name="Wang X."/>
            <person name="Wei L."/>
            <person name="Li C."/>
            <person name="Ma Q."/>
            <person name="Ju M."/>
            <person name="Zhao R."/>
            <person name="Li G."/>
            <person name="Mu C."/>
            <person name="Tian Q."/>
            <person name="Mei H."/>
            <person name="Zhang T."/>
            <person name="Gao T."/>
            <person name="Zhang H."/>
        </authorList>
    </citation>
    <scope>NUCLEOTIDE SEQUENCE</scope>
    <source>
        <strain evidence="2">3651</strain>
    </source>
</reference>
<dbReference type="AlphaFoldDB" id="A0AAE1YBG2"/>
<reference evidence="2" key="1">
    <citation type="submission" date="2020-06" db="EMBL/GenBank/DDBJ databases">
        <authorList>
            <person name="Li T."/>
            <person name="Hu X."/>
            <person name="Zhang T."/>
            <person name="Song X."/>
            <person name="Zhang H."/>
            <person name="Dai N."/>
            <person name="Sheng W."/>
            <person name="Hou X."/>
            <person name="Wei L."/>
        </authorList>
    </citation>
    <scope>NUCLEOTIDE SEQUENCE</scope>
    <source>
        <strain evidence="2">3651</strain>
        <tissue evidence="2">Leaf</tissue>
    </source>
</reference>
<gene>
    <name evidence="2" type="ORF">Salat_1474700</name>
</gene>
<evidence type="ECO:0000259" key="1">
    <source>
        <dbReference type="Pfam" id="PF14392"/>
    </source>
</evidence>
<dbReference type="Proteomes" id="UP001293254">
    <property type="component" value="Unassembled WGS sequence"/>
</dbReference>
<keyword evidence="3" id="KW-1185">Reference proteome</keyword>
<accession>A0AAE1YBG2</accession>
<organism evidence="2 3">
    <name type="scientific">Sesamum alatum</name>
    <dbReference type="NCBI Taxonomy" id="300844"/>
    <lineage>
        <taxon>Eukaryota</taxon>
        <taxon>Viridiplantae</taxon>
        <taxon>Streptophyta</taxon>
        <taxon>Embryophyta</taxon>
        <taxon>Tracheophyta</taxon>
        <taxon>Spermatophyta</taxon>
        <taxon>Magnoliopsida</taxon>
        <taxon>eudicotyledons</taxon>
        <taxon>Gunneridae</taxon>
        <taxon>Pentapetalae</taxon>
        <taxon>asterids</taxon>
        <taxon>lamiids</taxon>
        <taxon>Lamiales</taxon>
        <taxon>Pedaliaceae</taxon>
        <taxon>Sesamum</taxon>
    </lineage>
</organism>
<protein>
    <recommendedName>
        <fullName evidence="1">Zinc knuckle CX2CX4HX4C domain-containing protein</fullName>
    </recommendedName>
</protein>
<comment type="caution">
    <text evidence="2">The sequence shown here is derived from an EMBL/GenBank/DDBJ whole genome shotgun (WGS) entry which is preliminary data.</text>
</comment>
<feature type="domain" description="Zinc knuckle CX2CX4HX4C" evidence="1">
    <location>
        <begin position="38"/>
        <end position="85"/>
    </location>
</feature>
<dbReference type="PANTHER" id="PTHR31286:SF167">
    <property type="entry name" value="OS09G0268800 PROTEIN"/>
    <property type="match status" value="1"/>
</dbReference>
<dbReference type="EMBL" id="JACGWO010000005">
    <property type="protein sequence ID" value="KAK4427058.1"/>
    <property type="molecule type" value="Genomic_DNA"/>
</dbReference>
<dbReference type="InterPro" id="IPR025836">
    <property type="entry name" value="Zn_knuckle_CX2CX4HX4C"/>
</dbReference>
<sequence length="127" mass="14392">MNKEVASFIANKLGPMREVDQEKGGAIWGSLIRIRVVIDVTKPLKRALKIRTFIGDEQLATFTYKRLQNFCYFCGCMDHISRPCELQFKQDFVDPGENTPFGAWLRAPPPSASRGRAPNAGWRGLYI</sequence>
<name>A0AAE1YBG2_9LAMI</name>
<dbReference type="PANTHER" id="PTHR31286">
    <property type="entry name" value="GLYCINE-RICH CELL WALL STRUCTURAL PROTEIN 1.8-LIKE"/>
    <property type="match status" value="1"/>
</dbReference>
<evidence type="ECO:0000313" key="3">
    <source>
        <dbReference type="Proteomes" id="UP001293254"/>
    </source>
</evidence>
<dbReference type="InterPro" id="IPR040256">
    <property type="entry name" value="At4g02000-like"/>
</dbReference>